<proteinExistence type="predicted"/>
<evidence type="ECO:0000313" key="2">
    <source>
        <dbReference type="Proteomes" id="UP001054945"/>
    </source>
</evidence>
<dbReference type="Proteomes" id="UP001054945">
    <property type="component" value="Unassembled WGS sequence"/>
</dbReference>
<keyword evidence="2" id="KW-1185">Reference proteome</keyword>
<accession>A0AAV4VNP4</accession>
<dbReference type="AlphaFoldDB" id="A0AAV4VNP4"/>
<comment type="caution">
    <text evidence="1">The sequence shown here is derived from an EMBL/GenBank/DDBJ whole genome shotgun (WGS) entry which is preliminary data.</text>
</comment>
<sequence>MLRNYGCPPVRRRRVRDDGVELAWRLLLIVTRTRRSMWVAERWGKTPTERDPWHSSHFQLVLNEFGMNGAVASYFQVYFASGTGISPHLIC</sequence>
<organism evidence="1 2">
    <name type="scientific">Caerostris extrusa</name>
    <name type="common">Bark spider</name>
    <name type="synonym">Caerostris bankana</name>
    <dbReference type="NCBI Taxonomy" id="172846"/>
    <lineage>
        <taxon>Eukaryota</taxon>
        <taxon>Metazoa</taxon>
        <taxon>Ecdysozoa</taxon>
        <taxon>Arthropoda</taxon>
        <taxon>Chelicerata</taxon>
        <taxon>Arachnida</taxon>
        <taxon>Araneae</taxon>
        <taxon>Araneomorphae</taxon>
        <taxon>Entelegynae</taxon>
        <taxon>Araneoidea</taxon>
        <taxon>Araneidae</taxon>
        <taxon>Caerostris</taxon>
    </lineage>
</organism>
<protein>
    <submittedName>
        <fullName evidence="1">Uncharacterized protein</fullName>
    </submittedName>
</protein>
<dbReference type="EMBL" id="BPLR01014879">
    <property type="protein sequence ID" value="GIY71992.1"/>
    <property type="molecule type" value="Genomic_DNA"/>
</dbReference>
<gene>
    <name evidence="1" type="ORF">CEXT_543441</name>
</gene>
<reference evidence="1 2" key="1">
    <citation type="submission" date="2021-06" db="EMBL/GenBank/DDBJ databases">
        <title>Caerostris extrusa draft genome.</title>
        <authorList>
            <person name="Kono N."/>
            <person name="Arakawa K."/>
        </authorList>
    </citation>
    <scope>NUCLEOTIDE SEQUENCE [LARGE SCALE GENOMIC DNA]</scope>
</reference>
<name>A0AAV4VNP4_CAEEX</name>
<evidence type="ECO:0000313" key="1">
    <source>
        <dbReference type="EMBL" id="GIY71992.1"/>
    </source>
</evidence>